<dbReference type="Pfam" id="PF03372">
    <property type="entry name" value="Exo_endo_phos"/>
    <property type="match status" value="1"/>
</dbReference>
<keyword evidence="3" id="KW-0540">Nuclease</keyword>
<keyword evidence="4" id="KW-1185">Reference proteome</keyword>
<keyword evidence="3" id="KW-0378">Hydrolase</keyword>
<evidence type="ECO:0000259" key="2">
    <source>
        <dbReference type="Pfam" id="PF03372"/>
    </source>
</evidence>
<gene>
    <name evidence="3" type="ORF">GCM10007103_16110</name>
</gene>
<dbReference type="Proteomes" id="UP000610456">
    <property type="component" value="Unassembled WGS sequence"/>
</dbReference>
<evidence type="ECO:0000256" key="1">
    <source>
        <dbReference type="SAM" id="Phobius"/>
    </source>
</evidence>
<dbReference type="AlphaFoldDB" id="A0A918VYP9"/>
<reference evidence="3" key="1">
    <citation type="journal article" date="2014" name="Int. J. Syst. Evol. Microbiol.">
        <title>Complete genome sequence of Corynebacterium casei LMG S-19264T (=DSM 44701T), isolated from a smear-ripened cheese.</title>
        <authorList>
            <consortium name="US DOE Joint Genome Institute (JGI-PGF)"/>
            <person name="Walter F."/>
            <person name="Albersmeier A."/>
            <person name="Kalinowski J."/>
            <person name="Ruckert C."/>
        </authorList>
    </citation>
    <scope>NUCLEOTIDE SEQUENCE</scope>
    <source>
        <strain evidence="3">KCTC 12719</strain>
    </source>
</reference>
<dbReference type="InterPro" id="IPR036691">
    <property type="entry name" value="Endo/exonu/phosph_ase_sf"/>
</dbReference>
<dbReference type="GO" id="GO:0004519">
    <property type="term" value="F:endonuclease activity"/>
    <property type="evidence" value="ECO:0007669"/>
    <property type="project" value="UniProtKB-KW"/>
</dbReference>
<feature type="transmembrane region" description="Helical" evidence="1">
    <location>
        <begin position="67"/>
        <end position="91"/>
    </location>
</feature>
<dbReference type="SUPFAM" id="SSF56219">
    <property type="entry name" value="DNase I-like"/>
    <property type="match status" value="1"/>
</dbReference>
<reference evidence="3" key="2">
    <citation type="submission" date="2020-09" db="EMBL/GenBank/DDBJ databases">
        <authorList>
            <person name="Sun Q."/>
            <person name="Kim S."/>
        </authorList>
    </citation>
    <scope>NUCLEOTIDE SEQUENCE</scope>
    <source>
        <strain evidence="3">KCTC 12719</strain>
    </source>
</reference>
<proteinExistence type="predicted"/>
<accession>A0A918VYP9</accession>
<sequence length="336" mass="38151">MSITRKIFYYLIIAGSIILIVVSFLSLIHNLSLWYSKVLDFPRLQYLITGVLFLLLFIAVNKKWNLFSMMIGIGLFASIGIQSAKILPYFAAEKTVPDAREAVADAGDNVSILIANVLITNKESEKFLEIVTNAAPDMLLVMELNQWWLDQLQPLKKQYPHTMEYPLDNAYGMALYSKFPLEEREMRFFQHNDVPSFHARVTLPSDKEFYFHGVHPVAPVPSGRYPDNVGKEEVALLKTAELVAEESLPAIVAGDFNDVSWSNTSRLFEDTGNLNNVRIGRGLYNSFDANSKLLRWPLDHYFVTAGVSVRHLERLPPFGSDHFPMLAEFVIKNSIM</sequence>
<name>A0A918VYP9_9FLAO</name>
<evidence type="ECO:0000313" key="4">
    <source>
        <dbReference type="Proteomes" id="UP000610456"/>
    </source>
</evidence>
<keyword evidence="1" id="KW-0812">Transmembrane</keyword>
<dbReference type="RefSeq" id="WP_189604205.1">
    <property type="nucleotide sequence ID" value="NZ_BMXB01000004.1"/>
</dbReference>
<feature type="domain" description="Endonuclease/exonuclease/phosphatase" evidence="2">
    <location>
        <begin position="121"/>
        <end position="322"/>
    </location>
</feature>
<protein>
    <submittedName>
        <fullName evidence="3">Endonuclease</fullName>
    </submittedName>
</protein>
<dbReference type="Gene3D" id="3.60.10.10">
    <property type="entry name" value="Endonuclease/exonuclease/phosphatase"/>
    <property type="match status" value="1"/>
</dbReference>
<organism evidence="3 4">
    <name type="scientific">Salinimicrobium marinum</name>
    <dbReference type="NCBI Taxonomy" id="680283"/>
    <lineage>
        <taxon>Bacteria</taxon>
        <taxon>Pseudomonadati</taxon>
        <taxon>Bacteroidota</taxon>
        <taxon>Flavobacteriia</taxon>
        <taxon>Flavobacteriales</taxon>
        <taxon>Flavobacteriaceae</taxon>
        <taxon>Salinimicrobium</taxon>
    </lineage>
</organism>
<keyword evidence="3" id="KW-0255">Endonuclease</keyword>
<dbReference type="InterPro" id="IPR005135">
    <property type="entry name" value="Endo/exonuclease/phosphatase"/>
</dbReference>
<feature type="transmembrane region" description="Helical" evidence="1">
    <location>
        <begin position="43"/>
        <end position="60"/>
    </location>
</feature>
<feature type="transmembrane region" description="Helical" evidence="1">
    <location>
        <begin position="7"/>
        <end position="31"/>
    </location>
</feature>
<comment type="caution">
    <text evidence="3">The sequence shown here is derived from an EMBL/GenBank/DDBJ whole genome shotgun (WGS) entry which is preliminary data.</text>
</comment>
<keyword evidence="1" id="KW-0472">Membrane</keyword>
<evidence type="ECO:0000313" key="3">
    <source>
        <dbReference type="EMBL" id="GHA35328.1"/>
    </source>
</evidence>
<keyword evidence="1" id="KW-1133">Transmembrane helix</keyword>
<dbReference type="EMBL" id="BMXB01000004">
    <property type="protein sequence ID" value="GHA35328.1"/>
    <property type="molecule type" value="Genomic_DNA"/>
</dbReference>